<name>A0A5C6UHX6_9SPHN</name>
<evidence type="ECO:0000313" key="5">
    <source>
        <dbReference type="Proteomes" id="UP000321250"/>
    </source>
</evidence>
<dbReference type="GO" id="GO:0016757">
    <property type="term" value="F:glycosyltransferase activity"/>
    <property type="evidence" value="ECO:0007669"/>
    <property type="project" value="UniProtKB-KW"/>
</dbReference>
<keyword evidence="2 4" id="KW-0808">Transferase</keyword>
<dbReference type="Pfam" id="PF13439">
    <property type="entry name" value="Glyco_transf_4"/>
    <property type="match status" value="1"/>
</dbReference>
<dbReference type="Proteomes" id="UP000321250">
    <property type="component" value="Unassembled WGS sequence"/>
</dbReference>
<sequence length="365" mass="38717">MRADHILTYARDLRGGGVERAQLRLVRGWIAAGRRVTLLIGSDAGPLAREMPEGVQVVTGMTWRTLPRLVGDAAPDILFCPGNFYTGLAAWLRLRLGREGPPIVAKMSNAPVRADHGPAMRAVHAGWLAVHGRFLDHLVAMTPATAADAARALRMAGRVSVIPNPPAVPIADAATGPALPPRYILGVGRLAPQKRWDRLIAAMPALAGIDLVLLGEGTERTALTTQIAALGLSDRIHLPGHVPDPMPAMAGATVVALTSDFEGVPGVLREALSVGTPVVATESSRAVAEIVDDPTLGTIVPRDDPAALVAALRHWLTADRPAPVPQPGADSALRYLALFDRLVTEQRVTGRRARPRARNDARARS</sequence>
<dbReference type="OrthoDB" id="9790710at2"/>
<dbReference type="Pfam" id="PF13692">
    <property type="entry name" value="Glyco_trans_1_4"/>
    <property type="match status" value="1"/>
</dbReference>
<evidence type="ECO:0000313" key="4">
    <source>
        <dbReference type="EMBL" id="TXC72050.1"/>
    </source>
</evidence>
<accession>A0A5C6UHX6</accession>
<evidence type="ECO:0000259" key="3">
    <source>
        <dbReference type="Pfam" id="PF13439"/>
    </source>
</evidence>
<dbReference type="PANTHER" id="PTHR12526:SF510">
    <property type="entry name" value="D-INOSITOL 3-PHOSPHATE GLYCOSYLTRANSFERASE"/>
    <property type="match status" value="1"/>
</dbReference>
<reference evidence="4 5" key="1">
    <citation type="journal article" date="2013" name="Antonie Van Leeuwenhoek">
        <title>Sphingomonas ginsenosidivorax sp. nov., with the ability to transform ginsenosides.</title>
        <authorList>
            <person name="Jin X.F."/>
            <person name="Kim J.K."/>
            <person name="Liu Q.M."/>
            <person name="Kang M.S."/>
            <person name="He D."/>
            <person name="Jin F.X."/>
            <person name="Kim S.C."/>
            <person name="Im W.T."/>
        </authorList>
    </citation>
    <scope>NUCLEOTIDE SEQUENCE [LARGE SCALE GENOMIC DNA]</scope>
    <source>
        <strain evidence="4 5">KHI67</strain>
    </source>
</reference>
<comment type="caution">
    <text evidence="4">The sequence shown here is derived from an EMBL/GenBank/DDBJ whole genome shotgun (WGS) entry which is preliminary data.</text>
</comment>
<protein>
    <submittedName>
        <fullName evidence="4">Glycosyltransferase</fullName>
    </submittedName>
</protein>
<dbReference type="EMBL" id="VOQR01000001">
    <property type="protein sequence ID" value="TXC72050.1"/>
    <property type="molecule type" value="Genomic_DNA"/>
</dbReference>
<dbReference type="PANTHER" id="PTHR12526">
    <property type="entry name" value="GLYCOSYLTRANSFERASE"/>
    <property type="match status" value="1"/>
</dbReference>
<dbReference type="SUPFAM" id="SSF53756">
    <property type="entry name" value="UDP-Glycosyltransferase/glycogen phosphorylase"/>
    <property type="match status" value="1"/>
</dbReference>
<organism evidence="4 5">
    <name type="scientific">Sphingomonas ginsenosidivorax</name>
    <dbReference type="NCBI Taxonomy" id="862135"/>
    <lineage>
        <taxon>Bacteria</taxon>
        <taxon>Pseudomonadati</taxon>
        <taxon>Pseudomonadota</taxon>
        <taxon>Alphaproteobacteria</taxon>
        <taxon>Sphingomonadales</taxon>
        <taxon>Sphingomonadaceae</taxon>
        <taxon>Sphingomonas</taxon>
    </lineage>
</organism>
<keyword evidence="5" id="KW-1185">Reference proteome</keyword>
<dbReference type="RefSeq" id="WP_147083328.1">
    <property type="nucleotide sequence ID" value="NZ_VOQR01000001.1"/>
</dbReference>
<dbReference type="Gene3D" id="3.40.50.2000">
    <property type="entry name" value="Glycogen Phosphorylase B"/>
    <property type="match status" value="2"/>
</dbReference>
<evidence type="ECO:0000256" key="2">
    <source>
        <dbReference type="ARBA" id="ARBA00022679"/>
    </source>
</evidence>
<proteinExistence type="predicted"/>
<dbReference type="InterPro" id="IPR028098">
    <property type="entry name" value="Glyco_trans_4-like_N"/>
</dbReference>
<keyword evidence="1" id="KW-0328">Glycosyltransferase</keyword>
<feature type="domain" description="Glycosyltransferase subfamily 4-like N-terminal" evidence="3">
    <location>
        <begin position="16"/>
        <end position="164"/>
    </location>
</feature>
<gene>
    <name evidence="4" type="ORF">FSB78_14660</name>
</gene>
<dbReference type="CDD" id="cd03811">
    <property type="entry name" value="GT4_GT28_WabH-like"/>
    <property type="match status" value="1"/>
</dbReference>
<evidence type="ECO:0000256" key="1">
    <source>
        <dbReference type="ARBA" id="ARBA00022676"/>
    </source>
</evidence>
<dbReference type="AlphaFoldDB" id="A0A5C6UHX6"/>